<accession>A0ABW0L7R6</accession>
<feature type="domain" description="DUF7092" evidence="9">
    <location>
        <begin position="1"/>
        <end position="74"/>
    </location>
</feature>
<evidence type="ECO:0000256" key="4">
    <source>
        <dbReference type="ARBA" id="ARBA00022833"/>
    </source>
</evidence>
<dbReference type="CDD" id="cd07332">
    <property type="entry name" value="M48C_Oma1_like"/>
    <property type="match status" value="1"/>
</dbReference>
<evidence type="ECO:0000313" key="10">
    <source>
        <dbReference type="EMBL" id="MFC5461804.1"/>
    </source>
</evidence>
<dbReference type="Proteomes" id="UP001596050">
    <property type="component" value="Unassembled WGS sequence"/>
</dbReference>
<evidence type="ECO:0000256" key="5">
    <source>
        <dbReference type="ARBA" id="ARBA00023049"/>
    </source>
</evidence>
<keyword evidence="7" id="KW-0812">Transmembrane</keyword>
<comment type="caution">
    <text evidence="10">The sequence shown here is derived from an EMBL/GenBank/DDBJ whole genome shotgun (WGS) entry which is preliminary data.</text>
</comment>
<reference evidence="11" key="1">
    <citation type="journal article" date="2019" name="Int. J. Syst. Evol. Microbiol.">
        <title>The Global Catalogue of Microorganisms (GCM) 10K type strain sequencing project: providing services to taxonomists for standard genome sequencing and annotation.</title>
        <authorList>
            <consortium name="The Broad Institute Genomics Platform"/>
            <consortium name="The Broad Institute Genome Sequencing Center for Infectious Disease"/>
            <person name="Wu L."/>
            <person name="Ma J."/>
        </authorList>
    </citation>
    <scope>NUCLEOTIDE SEQUENCE [LARGE SCALE GENOMIC DNA]</scope>
    <source>
        <strain evidence="11">KACC 12649</strain>
    </source>
</reference>
<evidence type="ECO:0000256" key="7">
    <source>
        <dbReference type="SAM" id="Phobius"/>
    </source>
</evidence>
<keyword evidence="2" id="KW-0479">Metal-binding</keyword>
<evidence type="ECO:0000259" key="9">
    <source>
        <dbReference type="Pfam" id="PF23368"/>
    </source>
</evidence>
<keyword evidence="5 6" id="KW-0482">Metalloprotease</keyword>
<dbReference type="Pfam" id="PF23368">
    <property type="entry name" value="DUF7092"/>
    <property type="match status" value="1"/>
</dbReference>
<comment type="similarity">
    <text evidence="6">Belongs to the peptidase M48 family.</text>
</comment>
<evidence type="ECO:0000256" key="6">
    <source>
        <dbReference type="RuleBase" id="RU003983"/>
    </source>
</evidence>
<keyword evidence="4 6" id="KW-0862">Zinc</keyword>
<evidence type="ECO:0000313" key="11">
    <source>
        <dbReference type="Proteomes" id="UP001596050"/>
    </source>
</evidence>
<dbReference type="PANTHER" id="PTHR22726:SF1">
    <property type="entry name" value="METALLOENDOPEPTIDASE OMA1, MITOCHONDRIAL"/>
    <property type="match status" value="1"/>
</dbReference>
<keyword evidence="11" id="KW-1185">Reference proteome</keyword>
<feature type="domain" description="Peptidase M48" evidence="8">
    <location>
        <begin position="184"/>
        <end position="347"/>
    </location>
</feature>
<evidence type="ECO:0000256" key="3">
    <source>
        <dbReference type="ARBA" id="ARBA00022801"/>
    </source>
</evidence>
<proteinExistence type="inferred from homology"/>
<protein>
    <submittedName>
        <fullName evidence="10">M48 family metallopeptidase</fullName>
    </submittedName>
</protein>
<name>A0ABW0L7R6_9BURK</name>
<dbReference type="PANTHER" id="PTHR22726">
    <property type="entry name" value="METALLOENDOPEPTIDASE OMA1"/>
    <property type="match status" value="1"/>
</dbReference>
<keyword evidence="7" id="KW-1133">Transmembrane helix</keyword>
<dbReference type="InterPro" id="IPR051156">
    <property type="entry name" value="Mito/Outer_Membr_Metalloprot"/>
</dbReference>
<keyword evidence="3 6" id="KW-0378">Hydrolase</keyword>
<evidence type="ECO:0000256" key="2">
    <source>
        <dbReference type="ARBA" id="ARBA00022723"/>
    </source>
</evidence>
<feature type="transmembrane region" description="Helical" evidence="7">
    <location>
        <begin position="95"/>
        <end position="117"/>
    </location>
</feature>
<sequence>MLSAHYFDGRSARLHLAQLCIADGVIALQGDVDKTYRVTETRLAEPFSQAPAVLYFADGARCEIAGPRPDRLLEEALGYRRSCVVRWQHRIRGALAALLLLVALLVWSVGWGIPLLGARIADATPPSVDQAFGERALAGLEKSGIFRPSRLDWRQVAALAELLPEVAPADMRLRLLVRDSPYTGPNVFALPDGTIVVTDLMARLVFGQATALNDYQRVALKGVLAHEIAHIQLRHTVREVASSSLTAALSSALLGDFSGASAIPATLANLNFSREMETEADEFAIRLLREKGMSTLPMADLLDWFQKRQDEIEGEDDEGLPGWFSGSGANFFETHPLTAERTGRLHAAARQQERLTKIKAP</sequence>
<organism evidence="10 11">
    <name type="scientific">Massilia niabensis</name>
    <dbReference type="NCBI Taxonomy" id="544910"/>
    <lineage>
        <taxon>Bacteria</taxon>
        <taxon>Pseudomonadati</taxon>
        <taxon>Pseudomonadota</taxon>
        <taxon>Betaproteobacteria</taxon>
        <taxon>Burkholderiales</taxon>
        <taxon>Oxalobacteraceae</taxon>
        <taxon>Telluria group</taxon>
        <taxon>Massilia</taxon>
    </lineage>
</organism>
<dbReference type="InterPro" id="IPR055518">
    <property type="entry name" value="DUF7092"/>
</dbReference>
<dbReference type="InterPro" id="IPR001915">
    <property type="entry name" value="Peptidase_M48"/>
</dbReference>
<gene>
    <name evidence="10" type="ORF">ACFPN5_18490</name>
</gene>
<dbReference type="Gene3D" id="3.30.2010.10">
    <property type="entry name" value="Metalloproteases ('zincins'), catalytic domain"/>
    <property type="match status" value="1"/>
</dbReference>
<keyword evidence="7" id="KW-0472">Membrane</keyword>
<keyword evidence="1 6" id="KW-0645">Protease</keyword>
<dbReference type="Pfam" id="PF01435">
    <property type="entry name" value="Peptidase_M48"/>
    <property type="match status" value="1"/>
</dbReference>
<dbReference type="EMBL" id="JBHSMU010000015">
    <property type="protein sequence ID" value="MFC5461804.1"/>
    <property type="molecule type" value="Genomic_DNA"/>
</dbReference>
<dbReference type="RefSeq" id="WP_379785250.1">
    <property type="nucleotide sequence ID" value="NZ_JBHSMU010000015.1"/>
</dbReference>
<comment type="cofactor">
    <cofactor evidence="6">
        <name>Zn(2+)</name>
        <dbReference type="ChEBI" id="CHEBI:29105"/>
    </cofactor>
    <text evidence="6">Binds 1 zinc ion per subunit.</text>
</comment>
<evidence type="ECO:0000259" key="8">
    <source>
        <dbReference type="Pfam" id="PF01435"/>
    </source>
</evidence>
<evidence type="ECO:0000256" key="1">
    <source>
        <dbReference type="ARBA" id="ARBA00022670"/>
    </source>
</evidence>